<reference evidence="1 2" key="1">
    <citation type="submission" date="2020-05" db="EMBL/GenBank/DDBJ databases">
        <title>Genetic diversity of Pseudomonas cichorii.</title>
        <authorList>
            <person name="Tani S."/>
            <person name="Yagi H."/>
            <person name="Hashimoto S."/>
            <person name="Iiyama K."/>
            <person name="Furuya N."/>
        </authorList>
    </citation>
    <scope>NUCLEOTIDE SEQUENCE [LARGE SCALE GENOMIC DNA]</scope>
    <source>
        <strain evidence="1 2">LMG 2162</strain>
    </source>
</reference>
<comment type="caution">
    <text evidence="1">The sequence shown here is derived from an EMBL/GenBank/DDBJ whole genome shotgun (WGS) entry which is preliminary data.</text>
</comment>
<sequence length="95" mass="10348">MSKSPHQLIAEDALSELSVTRAVLQQMCALFESAKPHCAEHSLCRRLLDLGYSTCESMGSNAECAEERLEARLTELAAPQNADLANRGAEKEGDQ</sequence>
<organism evidence="1 2">
    <name type="scientific">Pseudomonas cichorii</name>
    <dbReference type="NCBI Taxonomy" id="36746"/>
    <lineage>
        <taxon>Bacteria</taxon>
        <taxon>Pseudomonadati</taxon>
        <taxon>Pseudomonadota</taxon>
        <taxon>Gammaproteobacteria</taxon>
        <taxon>Pseudomonadales</taxon>
        <taxon>Pseudomonadaceae</taxon>
        <taxon>Pseudomonas</taxon>
    </lineage>
</organism>
<evidence type="ECO:0000313" key="1">
    <source>
        <dbReference type="EMBL" id="GFM90817.1"/>
    </source>
</evidence>
<protein>
    <submittedName>
        <fullName evidence="1">Uncharacterized protein</fullName>
    </submittedName>
</protein>
<dbReference type="EMBL" id="BLWA01000002">
    <property type="protein sequence ID" value="GFM90817.1"/>
    <property type="molecule type" value="Genomic_DNA"/>
</dbReference>
<gene>
    <name evidence="1" type="ORF">PSCICP_07890</name>
</gene>
<evidence type="ECO:0000313" key="2">
    <source>
        <dbReference type="Proteomes" id="UP000614982"/>
    </source>
</evidence>
<dbReference type="RefSeq" id="WP_025261102.1">
    <property type="nucleotide sequence ID" value="NZ_BLWA01000002.1"/>
</dbReference>
<accession>A0ABQ1DII7</accession>
<dbReference type="Proteomes" id="UP000614982">
    <property type="component" value="Unassembled WGS sequence"/>
</dbReference>
<proteinExistence type="predicted"/>
<keyword evidence="2" id="KW-1185">Reference proteome</keyword>
<dbReference type="GeneID" id="45543554"/>
<name>A0ABQ1DII7_PSECI</name>